<evidence type="ECO:0000259" key="11">
    <source>
        <dbReference type="Pfam" id="PF03033"/>
    </source>
</evidence>
<proteinExistence type="inferred from homology"/>
<dbReference type="CDD" id="cd03785">
    <property type="entry name" value="GT28_MurG"/>
    <property type="match status" value="1"/>
</dbReference>
<keyword evidence="2" id="KW-0132">Cell division</keyword>
<dbReference type="Pfam" id="PF03033">
    <property type="entry name" value="Glyco_transf_28"/>
    <property type="match status" value="1"/>
</dbReference>
<keyword evidence="10" id="KW-1133">Transmembrane helix</keyword>
<evidence type="ECO:0000256" key="6">
    <source>
        <dbReference type="ARBA" id="ARBA00022984"/>
    </source>
</evidence>
<dbReference type="GO" id="GO:0008360">
    <property type="term" value="P:regulation of cell shape"/>
    <property type="evidence" value="ECO:0007669"/>
    <property type="project" value="UniProtKB-KW"/>
</dbReference>
<dbReference type="GO" id="GO:0050511">
    <property type="term" value="F:undecaprenyldiphospho-muramoylpentapeptide beta-N-acetylglucosaminyltransferase activity"/>
    <property type="evidence" value="ECO:0007669"/>
    <property type="project" value="InterPro"/>
</dbReference>
<reference evidence="13" key="1">
    <citation type="submission" date="2018-06" db="EMBL/GenBank/DDBJ databases">
        <authorList>
            <person name="Zhirakovskaya E."/>
        </authorList>
    </citation>
    <scope>NUCLEOTIDE SEQUENCE</scope>
</reference>
<dbReference type="InterPro" id="IPR004276">
    <property type="entry name" value="GlycoTrans_28_N"/>
</dbReference>
<evidence type="ECO:0000256" key="4">
    <source>
        <dbReference type="ARBA" id="ARBA00022679"/>
    </source>
</evidence>
<dbReference type="GO" id="GO:0051301">
    <property type="term" value="P:cell division"/>
    <property type="evidence" value="ECO:0007669"/>
    <property type="project" value="UniProtKB-KW"/>
</dbReference>
<evidence type="ECO:0000256" key="9">
    <source>
        <dbReference type="ARBA" id="ARBA00023316"/>
    </source>
</evidence>
<dbReference type="AlphaFoldDB" id="A0A3B0Z707"/>
<sequence>MVTRIMIMAGGTGGHVFPALAVAQELQSRGVEVIWMGTRRGIEAKVVPDAGIPIEWISVSGLRGKGVVSWLLAPFKLVSALFQSFVIIMRCRPMAVLGMGGFVAGPGGLMTWILHKPLVIHEQNAIAGLTNRLLARIATKAMQAFPNALQKKTNPQLVGNPVRQAIAALPIPELRFEKRTGALRLLVLGGSLGAQSLNQVIPAAMNIIPEAELPEIWHQAGERLIDEARDCYQNAAIDARIEPFIDDMAVAYGWADLVLCRAGALTIAELSAAGVAALLVPYPYAVDDHQAHNAAYLVDAGAALLVRQDELGAEKLALLWQGLYQQYGDVAGVRMHLLGMATKGRKLAKCDAAKQVADVCMEVAHA</sequence>
<dbReference type="GO" id="GO:0009252">
    <property type="term" value="P:peptidoglycan biosynthetic process"/>
    <property type="evidence" value="ECO:0007669"/>
    <property type="project" value="UniProtKB-KW"/>
</dbReference>
<dbReference type="EC" id="2.4.1.227" evidence="13"/>
<evidence type="ECO:0000256" key="8">
    <source>
        <dbReference type="ARBA" id="ARBA00023306"/>
    </source>
</evidence>
<feature type="domain" description="Glycosyl transferase family 28 C-terminal" evidence="12">
    <location>
        <begin position="185"/>
        <end position="317"/>
    </location>
</feature>
<dbReference type="EMBL" id="UOFQ01000122">
    <property type="protein sequence ID" value="VAW89158.1"/>
    <property type="molecule type" value="Genomic_DNA"/>
</dbReference>
<keyword evidence="8" id="KW-0131">Cell cycle</keyword>
<feature type="transmembrane region" description="Helical" evidence="10">
    <location>
        <begin position="67"/>
        <end position="88"/>
    </location>
</feature>
<evidence type="ECO:0000256" key="5">
    <source>
        <dbReference type="ARBA" id="ARBA00022960"/>
    </source>
</evidence>
<evidence type="ECO:0000259" key="12">
    <source>
        <dbReference type="Pfam" id="PF04101"/>
    </source>
</evidence>
<dbReference type="HAMAP" id="MF_00033">
    <property type="entry name" value="MurG"/>
    <property type="match status" value="1"/>
</dbReference>
<dbReference type="InterPro" id="IPR006009">
    <property type="entry name" value="GlcNAc_MurG"/>
</dbReference>
<organism evidence="13">
    <name type="scientific">hydrothermal vent metagenome</name>
    <dbReference type="NCBI Taxonomy" id="652676"/>
    <lineage>
        <taxon>unclassified sequences</taxon>
        <taxon>metagenomes</taxon>
        <taxon>ecological metagenomes</taxon>
    </lineage>
</organism>
<keyword evidence="10" id="KW-0812">Transmembrane</keyword>
<dbReference type="NCBIfam" id="TIGR01133">
    <property type="entry name" value="murG"/>
    <property type="match status" value="1"/>
</dbReference>
<keyword evidence="3 13" id="KW-0328">Glycosyltransferase</keyword>
<dbReference type="GO" id="GO:0071555">
    <property type="term" value="P:cell wall organization"/>
    <property type="evidence" value="ECO:0007669"/>
    <property type="project" value="UniProtKB-KW"/>
</dbReference>
<name>A0A3B0Z707_9ZZZZ</name>
<evidence type="ECO:0000313" key="13">
    <source>
        <dbReference type="EMBL" id="VAW89158.1"/>
    </source>
</evidence>
<evidence type="ECO:0000256" key="7">
    <source>
        <dbReference type="ARBA" id="ARBA00023136"/>
    </source>
</evidence>
<protein>
    <submittedName>
        <fullName evidence="13">UDP-N-acetylglucosamine--N-acetylmuramyl-(Pentapeptide) pyrophosphoryl-undecaprenol N-acetylglucosamine transferase</fullName>
        <ecNumber evidence="13">2.4.1.227</ecNumber>
    </submittedName>
</protein>
<evidence type="ECO:0000256" key="10">
    <source>
        <dbReference type="SAM" id="Phobius"/>
    </source>
</evidence>
<keyword evidence="5" id="KW-0133">Cell shape</keyword>
<dbReference type="PANTHER" id="PTHR21015">
    <property type="entry name" value="UDP-N-ACETYLGLUCOSAMINE--N-ACETYLMURAMYL-(PENTAPEPTIDE) PYROPHOSPHORYL-UNDECAPRENOL N-ACETYLGLUCOSAMINE TRANSFERASE 1"/>
    <property type="match status" value="1"/>
</dbReference>
<dbReference type="InterPro" id="IPR007235">
    <property type="entry name" value="Glyco_trans_28_C"/>
</dbReference>
<evidence type="ECO:0000256" key="1">
    <source>
        <dbReference type="ARBA" id="ARBA00022475"/>
    </source>
</evidence>
<keyword evidence="7 10" id="KW-0472">Membrane</keyword>
<dbReference type="PANTHER" id="PTHR21015:SF22">
    <property type="entry name" value="GLYCOSYLTRANSFERASE"/>
    <property type="match status" value="1"/>
</dbReference>
<keyword evidence="9" id="KW-0961">Cell wall biogenesis/degradation</keyword>
<dbReference type="SUPFAM" id="SSF53756">
    <property type="entry name" value="UDP-Glycosyltransferase/glycogen phosphorylase"/>
    <property type="match status" value="1"/>
</dbReference>
<keyword evidence="6" id="KW-0573">Peptidoglycan synthesis</keyword>
<keyword evidence="4 13" id="KW-0808">Transferase</keyword>
<feature type="domain" description="Glycosyltransferase family 28 N-terminal" evidence="11">
    <location>
        <begin position="5"/>
        <end position="142"/>
    </location>
</feature>
<keyword evidence="1" id="KW-1003">Cell membrane</keyword>
<dbReference type="Gene3D" id="3.40.50.2000">
    <property type="entry name" value="Glycogen Phosphorylase B"/>
    <property type="match status" value="2"/>
</dbReference>
<gene>
    <name evidence="13" type="ORF">MNBD_GAMMA17-2205</name>
</gene>
<evidence type="ECO:0000256" key="3">
    <source>
        <dbReference type="ARBA" id="ARBA00022676"/>
    </source>
</evidence>
<feature type="transmembrane region" description="Helical" evidence="10">
    <location>
        <begin position="95"/>
        <end position="114"/>
    </location>
</feature>
<dbReference type="Pfam" id="PF04101">
    <property type="entry name" value="Glyco_tran_28_C"/>
    <property type="match status" value="1"/>
</dbReference>
<evidence type="ECO:0000256" key="2">
    <source>
        <dbReference type="ARBA" id="ARBA00022618"/>
    </source>
</evidence>
<dbReference type="GO" id="GO:0005975">
    <property type="term" value="P:carbohydrate metabolic process"/>
    <property type="evidence" value="ECO:0007669"/>
    <property type="project" value="InterPro"/>
</dbReference>
<accession>A0A3B0Z707</accession>